<dbReference type="InterPro" id="IPR005013">
    <property type="entry name" value="DDOST_48_kDa_subunit"/>
</dbReference>
<name>A0A7S1DQ52_HEMAN</name>
<dbReference type="InterPro" id="IPR055459">
    <property type="entry name" value="OST48_MD"/>
</dbReference>
<dbReference type="GO" id="GO:0008250">
    <property type="term" value="C:oligosaccharyltransferase complex"/>
    <property type="evidence" value="ECO:0007669"/>
    <property type="project" value="TreeGrafter"/>
</dbReference>
<dbReference type="EMBL" id="HBFX01014786">
    <property type="protein sequence ID" value="CAD8954331.1"/>
    <property type="molecule type" value="Transcribed_RNA"/>
</dbReference>
<dbReference type="GO" id="GO:0018279">
    <property type="term" value="P:protein N-linked glycosylation via asparagine"/>
    <property type="evidence" value="ECO:0007669"/>
    <property type="project" value="InterPro"/>
</dbReference>
<accession>A0A7S1DQ52</accession>
<feature type="transmembrane region" description="Helical" evidence="2">
    <location>
        <begin position="74"/>
        <end position="94"/>
    </location>
</feature>
<evidence type="ECO:0000256" key="2">
    <source>
        <dbReference type="SAM" id="Phobius"/>
    </source>
</evidence>
<dbReference type="PANTHER" id="PTHR10830">
    <property type="entry name" value="DOLICHYL-DIPHOSPHOOLIGOSACCHARIDE--PROTEIN GLYCOSYLTRANSFERASE 48 KDA SUBUNIT"/>
    <property type="match status" value="1"/>
</dbReference>
<gene>
    <name evidence="4" type="ORF">HAND00432_LOCUS8868</name>
</gene>
<protein>
    <recommendedName>
        <fullName evidence="3">OST48 middle domain-containing protein</fullName>
    </recommendedName>
</protein>
<evidence type="ECO:0000256" key="1">
    <source>
        <dbReference type="SAM" id="MobiDB-lite"/>
    </source>
</evidence>
<dbReference type="Pfam" id="PF23358">
    <property type="entry name" value="OST48_MD"/>
    <property type="match status" value="1"/>
</dbReference>
<dbReference type="UniPathway" id="UPA00378"/>
<sequence length="106" mass="10991">MARADPFVRSPMRPAGAGGAHSGALRAPDVAGVYALRLVHGRVGLSGLGAGEEVAVRPLRHDEHPRFLLAAYPYYASALSCVAATFVLGAMFLYGAEPKGGKAKAE</sequence>
<proteinExistence type="predicted"/>
<reference evidence="4" key="1">
    <citation type="submission" date="2021-01" db="EMBL/GenBank/DDBJ databases">
        <authorList>
            <person name="Corre E."/>
            <person name="Pelletier E."/>
            <person name="Niang G."/>
            <person name="Scheremetjew M."/>
            <person name="Finn R."/>
            <person name="Kale V."/>
            <person name="Holt S."/>
            <person name="Cochrane G."/>
            <person name="Meng A."/>
            <person name="Brown T."/>
            <person name="Cohen L."/>
        </authorList>
    </citation>
    <scope>NUCLEOTIDE SEQUENCE</scope>
    <source>
        <strain evidence="4">CCMP644</strain>
    </source>
</reference>
<organism evidence="4">
    <name type="scientific">Hemiselmis andersenii</name>
    <name type="common">Cryptophyte alga</name>
    <dbReference type="NCBI Taxonomy" id="464988"/>
    <lineage>
        <taxon>Eukaryota</taxon>
        <taxon>Cryptophyceae</taxon>
        <taxon>Cryptomonadales</taxon>
        <taxon>Hemiselmidaceae</taxon>
        <taxon>Hemiselmis</taxon>
    </lineage>
</organism>
<feature type="region of interest" description="Disordered" evidence="1">
    <location>
        <begin position="1"/>
        <end position="24"/>
    </location>
</feature>
<dbReference type="AlphaFoldDB" id="A0A7S1DQ52"/>
<evidence type="ECO:0000259" key="3">
    <source>
        <dbReference type="Pfam" id="PF23358"/>
    </source>
</evidence>
<evidence type="ECO:0000313" key="4">
    <source>
        <dbReference type="EMBL" id="CAD8954331.1"/>
    </source>
</evidence>
<feature type="domain" description="OST48 middle" evidence="3">
    <location>
        <begin position="3"/>
        <end position="94"/>
    </location>
</feature>
<keyword evidence="2" id="KW-1133">Transmembrane helix</keyword>
<keyword evidence="2" id="KW-0472">Membrane</keyword>
<dbReference type="PANTHER" id="PTHR10830:SF0">
    <property type="entry name" value="DOLICHYL-DIPHOSPHOOLIGOSACCHARIDE--PROTEIN GLYCOSYLTRANSFERASE 48 KDA SUBUNIT"/>
    <property type="match status" value="1"/>
</dbReference>
<keyword evidence="2" id="KW-0812">Transmembrane</keyword>